<keyword evidence="5 11" id="KW-0902">Two-component regulatory system</keyword>
<keyword evidence="3 12" id="KW-0597">Phosphoprotein</keyword>
<evidence type="ECO:0000256" key="9">
    <source>
        <dbReference type="ARBA" id="ARBA00023163"/>
    </source>
</evidence>
<evidence type="ECO:0000259" key="15">
    <source>
        <dbReference type="PROSITE" id="PS51294"/>
    </source>
</evidence>
<evidence type="ECO:0000256" key="1">
    <source>
        <dbReference type="ARBA" id="ARBA00004123"/>
    </source>
</evidence>
<accession>A0A2P2KWK2</accession>
<dbReference type="PANTHER" id="PTHR43874:SF208">
    <property type="entry name" value="TWO-COMPONENT RESPONSE REGULATOR ARR18"/>
    <property type="match status" value="1"/>
</dbReference>
<dbReference type="InterPro" id="IPR045279">
    <property type="entry name" value="ARR-like"/>
</dbReference>
<feature type="domain" description="HTH myb-type" evidence="15">
    <location>
        <begin position="193"/>
        <end position="252"/>
    </location>
</feature>
<dbReference type="PANTHER" id="PTHR43874">
    <property type="entry name" value="TWO-COMPONENT RESPONSE REGULATOR"/>
    <property type="match status" value="1"/>
</dbReference>
<evidence type="ECO:0000256" key="3">
    <source>
        <dbReference type="ARBA" id="ARBA00022553"/>
    </source>
</evidence>
<keyword evidence="9 11" id="KW-0804">Transcription</keyword>
<evidence type="ECO:0000256" key="5">
    <source>
        <dbReference type="ARBA" id="ARBA00023012"/>
    </source>
</evidence>
<feature type="modified residue" description="4-aspartylphosphate" evidence="12">
    <location>
        <position position="70"/>
    </location>
</feature>
<evidence type="ECO:0000256" key="12">
    <source>
        <dbReference type="PROSITE-ProRule" id="PRU00169"/>
    </source>
</evidence>
<evidence type="ECO:0000313" key="16">
    <source>
        <dbReference type="EMBL" id="MBX10063.1"/>
    </source>
</evidence>
<evidence type="ECO:0000259" key="14">
    <source>
        <dbReference type="PROSITE" id="PS50110"/>
    </source>
</evidence>
<proteinExistence type="inferred from homology"/>
<evidence type="ECO:0000256" key="6">
    <source>
        <dbReference type="ARBA" id="ARBA00023015"/>
    </source>
</evidence>
<dbReference type="InterPro" id="IPR006447">
    <property type="entry name" value="Myb_dom_plants"/>
</dbReference>
<sequence length="688" mass="75688">MIVDKGIEGAKDQFPVGLRVLAVDDDPTCLLLLDTLLRRCQYQVTTTSHAVAALKMLRDNKNKFDLVISDVHMPDMDGFKLLELVGLEMDLPVIMLSANSDPKLVMKGITHGACDYLLKPVRMEELKTIWQHVIRRKKFDNKDRDGLDNKDKPQHGGGDVPPDPKFTKKRKDQNEDDDENCDEDRHESEDPATQKKPRVVWSVELHRKFVAAVNQLGIEKAVPKKILELMNVEKLTRENVASHLQKYRLFLKRISTVSNQHANMVAALRNEDASYLHVGSINGIGFHNLAGPGQYQNTAFRSLPHGGILGRLNSPAALGMHGLPSLGVIQAGHVQTAGQVSNSHSQFQPNIQTGNAVNVLQRLPFTLELDQIQPGKDVDYTGELPNNIDNTNPFPVSNCFLDKKAMVGSSKSPFLGVSNKTAISEGHPQRDPGAYKFGKQASVTMASLDTGYSSPFLDPGRCSNSWSSAVQSTTIQSSSFTSSDHFKEANLHPSNIGDGISRLALQNGTNNCDISTVSALPVHLQEDSKANFQYEVASASSNAGPMIGNASQVWDDLRQDASYLPNEPCAPINSVIPNNVALSPRSQNLEQNVSIFHRPTSFSSAGQSTFFDPLLMRNSEVEDSPLETLLRSKVGYMIGQQKPQDSCLNNNFGSLEDVACVMVKQEQDQLKFMGGDFGCSAYSYRKCI</sequence>
<dbReference type="FunFam" id="1.10.10.60:FF:000007">
    <property type="entry name" value="Two-component response regulator"/>
    <property type="match status" value="1"/>
</dbReference>
<dbReference type="InterPro" id="IPR017053">
    <property type="entry name" value="Response_reg_B-typ_pln"/>
</dbReference>
<comment type="similarity">
    <text evidence="2">Belongs to the ARR family. Type-B subfamily.</text>
</comment>
<evidence type="ECO:0000256" key="2">
    <source>
        <dbReference type="ARBA" id="ARBA00006015"/>
    </source>
</evidence>
<dbReference type="PROSITE" id="PS51294">
    <property type="entry name" value="HTH_MYB"/>
    <property type="match status" value="1"/>
</dbReference>
<dbReference type="InterPro" id="IPR011006">
    <property type="entry name" value="CheY-like_superfamily"/>
</dbReference>
<keyword evidence="6 11" id="KW-0805">Transcription regulation</keyword>
<dbReference type="EMBL" id="GGEC01029579">
    <property type="protein sequence ID" value="MBX10063.1"/>
    <property type="molecule type" value="Transcribed_RNA"/>
</dbReference>
<dbReference type="AlphaFoldDB" id="A0A2P2KWK2"/>
<dbReference type="CDD" id="cd17584">
    <property type="entry name" value="REC_typeB_ARR-like"/>
    <property type="match status" value="1"/>
</dbReference>
<dbReference type="InterPro" id="IPR017930">
    <property type="entry name" value="Myb_dom"/>
</dbReference>
<dbReference type="Pfam" id="PF00072">
    <property type="entry name" value="Response_reg"/>
    <property type="match status" value="1"/>
</dbReference>
<feature type="domain" description="Response regulatory" evidence="14">
    <location>
        <begin position="19"/>
        <end position="134"/>
    </location>
</feature>
<dbReference type="InterPro" id="IPR001789">
    <property type="entry name" value="Sig_transdc_resp-reg_receiver"/>
</dbReference>
<dbReference type="GO" id="GO:0000160">
    <property type="term" value="P:phosphorelay signal transduction system"/>
    <property type="evidence" value="ECO:0007669"/>
    <property type="project" value="UniProtKB-KW"/>
</dbReference>
<name>A0A2P2KWK2_RHIMU</name>
<dbReference type="GO" id="GO:0003700">
    <property type="term" value="F:DNA-binding transcription factor activity"/>
    <property type="evidence" value="ECO:0007669"/>
    <property type="project" value="UniProtKB-UniRule"/>
</dbReference>
<dbReference type="GO" id="GO:0009736">
    <property type="term" value="P:cytokinin-activated signaling pathway"/>
    <property type="evidence" value="ECO:0007669"/>
    <property type="project" value="UniProtKB-KW"/>
</dbReference>
<dbReference type="Pfam" id="PF00249">
    <property type="entry name" value="Myb_DNA-binding"/>
    <property type="match status" value="1"/>
</dbReference>
<feature type="compositionally biased region" description="Basic and acidic residues" evidence="13">
    <location>
        <begin position="141"/>
        <end position="154"/>
    </location>
</feature>
<organism evidence="16">
    <name type="scientific">Rhizophora mucronata</name>
    <name type="common">Asiatic mangrove</name>
    <dbReference type="NCBI Taxonomy" id="61149"/>
    <lineage>
        <taxon>Eukaryota</taxon>
        <taxon>Viridiplantae</taxon>
        <taxon>Streptophyta</taxon>
        <taxon>Embryophyta</taxon>
        <taxon>Tracheophyta</taxon>
        <taxon>Spermatophyta</taxon>
        <taxon>Magnoliopsida</taxon>
        <taxon>eudicotyledons</taxon>
        <taxon>Gunneridae</taxon>
        <taxon>Pentapetalae</taxon>
        <taxon>rosids</taxon>
        <taxon>fabids</taxon>
        <taxon>Malpighiales</taxon>
        <taxon>Rhizophoraceae</taxon>
        <taxon>Rhizophora</taxon>
    </lineage>
</organism>
<evidence type="ECO:0000256" key="10">
    <source>
        <dbReference type="ARBA" id="ARBA00023242"/>
    </source>
</evidence>
<evidence type="ECO:0000256" key="11">
    <source>
        <dbReference type="PIRNR" id="PIRNR036392"/>
    </source>
</evidence>
<keyword evidence="10 11" id="KW-0539">Nucleus</keyword>
<dbReference type="PROSITE" id="PS50110">
    <property type="entry name" value="RESPONSE_REGULATORY"/>
    <property type="match status" value="1"/>
</dbReference>
<keyword evidence="8 11" id="KW-0010">Activator</keyword>
<dbReference type="Gene3D" id="3.40.50.2300">
    <property type="match status" value="1"/>
</dbReference>
<reference evidence="16" key="1">
    <citation type="submission" date="2018-02" db="EMBL/GenBank/DDBJ databases">
        <title>Rhizophora mucronata_Transcriptome.</title>
        <authorList>
            <person name="Meera S.P."/>
            <person name="Sreeshan A."/>
            <person name="Augustine A."/>
        </authorList>
    </citation>
    <scope>NUCLEOTIDE SEQUENCE</scope>
    <source>
        <tissue evidence="16">Leaf</tissue>
    </source>
</reference>
<keyword evidence="4" id="KW-0932">Cytokinin signaling pathway</keyword>
<protein>
    <recommendedName>
        <fullName evidence="11">Two-component response regulator</fullName>
    </recommendedName>
</protein>
<dbReference type="Gene3D" id="1.10.10.60">
    <property type="entry name" value="Homeodomain-like"/>
    <property type="match status" value="1"/>
</dbReference>
<dbReference type="SUPFAM" id="SSF52172">
    <property type="entry name" value="CheY-like"/>
    <property type="match status" value="1"/>
</dbReference>
<dbReference type="InterPro" id="IPR001005">
    <property type="entry name" value="SANT/Myb"/>
</dbReference>
<evidence type="ECO:0000256" key="7">
    <source>
        <dbReference type="ARBA" id="ARBA00023125"/>
    </source>
</evidence>
<dbReference type="GO" id="GO:0003677">
    <property type="term" value="F:DNA binding"/>
    <property type="evidence" value="ECO:0007669"/>
    <property type="project" value="UniProtKB-KW"/>
</dbReference>
<evidence type="ECO:0000256" key="8">
    <source>
        <dbReference type="ARBA" id="ARBA00023159"/>
    </source>
</evidence>
<keyword evidence="7 11" id="KW-0238">DNA-binding</keyword>
<comment type="subcellular location">
    <subcellularLocation>
        <location evidence="1 11">Nucleus</location>
    </subcellularLocation>
</comment>
<dbReference type="GO" id="GO:0005634">
    <property type="term" value="C:nucleus"/>
    <property type="evidence" value="ECO:0007669"/>
    <property type="project" value="UniProtKB-SubCell"/>
</dbReference>
<dbReference type="SUPFAM" id="SSF46689">
    <property type="entry name" value="Homeodomain-like"/>
    <property type="match status" value="1"/>
</dbReference>
<feature type="region of interest" description="Disordered" evidence="13">
    <location>
        <begin position="141"/>
        <end position="195"/>
    </location>
</feature>
<evidence type="ECO:0000256" key="4">
    <source>
        <dbReference type="ARBA" id="ARBA00022864"/>
    </source>
</evidence>
<dbReference type="InterPro" id="IPR009057">
    <property type="entry name" value="Homeodomain-like_sf"/>
</dbReference>
<feature type="compositionally biased region" description="Basic and acidic residues" evidence="13">
    <location>
        <begin position="183"/>
        <end position="193"/>
    </location>
</feature>
<dbReference type="PIRSF" id="PIRSF036392">
    <property type="entry name" value="RR_ARR_type-B"/>
    <property type="match status" value="1"/>
</dbReference>
<dbReference type="NCBIfam" id="TIGR01557">
    <property type="entry name" value="myb_SHAQKYF"/>
    <property type="match status" value="1"/>
</dbReference>
<dbReference type="SMART" id="SM00448">
    <property type="entry name" value="REC"/>
    <property type="match status" value="1"/>
</dbReference>
<comment type="function">
    <text evidence="11">Transcriptional activator that binds specific DNA sequence.</text>
</comment>
<evidence type="ECO:0000256" key="13">
    <source>
        <dbReference type="SAM" id="MobiDB-lite"/>
    </source>
</evidence>